<proteinExistence type="predicted"/>
<dbReference type="PANTHER" id="PTHR36842:SF1">
    <property type="entry name" value="PROTEIN TOLB"/>
    <property type="match status" value="1"/>
</dbReference>
<dbReference type="EMBL" id="JBHUIO010000005">
    <property type="protein sequence ID" value="MFD2170053.1"/>
    <property type="molecule type" value="Genomic_DNA"/>
</dbReference>
<accession>A0ABW4ZX89</accession>
<organism evidence="3 4">
    <name type="scientific">Tumebacillus lipolyticus</name>
    <dbReference type="NCBI Taxonomy" id="1280370"/>
    <lineage>
        <taxon>Bacteria</taxon>
        <taxon>Bacillati</taxon>
        <taxon>Bacillota</taxon>
        <taxon>Bacilli</taxon>
        <taxon>Bacillales</taxon>
        <taxon>Alicyclobacillaceae</taxon>
        <taxon>Tumebacillus</taxon>
    </lineage>
</organism>
<evidence type="ECO:0000256" key="1">
    <source>
        <dbReference type="SAM" id="MobiDB-lite"/>
    </source>
</evidence>
<comment type="caution">
    <text evidence="3">The sequence shown here is derived from an EMBL/GenBank/DDBJ whole genome shotgun (WGS) entry which is preliminary data.</text>
</comment>
<dbReference type="SUPFAM" id="SSF69304">
    <property type="entry name" value="Tricorn protease N-terminal domain"/>
    <property type="match status" value="1"/>
</dbReference>
<evidence type="ECO:0000313" key="4">
    <source>
        <dbReference type="Proteomes" id="UP001597343"/>
    </source>
</evidence>
<feature type="chain" id="PRO_5045654996" description="Lipoprotein" evidence="2">
    <location>
        <begin position="23"/>
        <end position="410"/>
    </location>
</feature>
<dbReference type="PROSITE" id="PS51257">
    <property type="entry name" value="PROKAR_LIPOPROTEIN"/>
    <property type="match status" value="1"/>
</dbReference>
<evidence type="ECO:0000313" key="3">
    <source>
        <dbReference type="EMBL" id="MFD2170053.1"/>
    </source>
</evidence>
<protein>
    <recommendedName>
        <fullName evidence="5">Lipoprotein</fullName>
    </recommendedName>
</protein>
<reference evidence="4" key="1">
    <citation type="journal article" date="2019" name="Int. J. Syst. Evol. Microbiol.">
        <title>The Global Catalogue of Microorganisms (GCM) 10K type strain sequencing project: providing services to taxonomists for standard genome sequencing and annotation.</title>
        <authorList>
            <consortium name="The Broad Institute Genomics Platform"/>
            <consortium name="The Broad Institute Genome Sequencing Center for Infectious Disease"/>
            <person name="Wu L."/>
            <person name="Ma J."/>
        </authorList>
    </citation>
    <scope>NUCLEOTIDE SEQUENCE [LARGE SCALE GENOMIC DNA]</scope>
    <source>
        <strain evidence="4">CGMCC 1.13574</strain>
    </source>
</reference>
<evidence type="ECO:0008006" key="5">
    <source>
        <dbReference type="Google" id="ProtNLM"/>
    </source>
</evidence>
<feature type="signal peptide" evidence="2">
    <location>
        <begin position="1"/>
        <end position="22"/>
    </location>
</feature>
<dbReference type="RefSeq" id="WP_386045685.1">
    <property type="nucleotide sequence ID" value="NZ_JBHUIO010000005.1"/>
</dbReference>
<dbReference type="PANTHER" id="PTHR36842">
    <property type="entry name" value="PROTEIN TOLB HOMOLOG"/>
    <property type="match status" value="1"/>
</dbReference>
<sequence length="410" mass="45764">MVKKLPLSVISALGLTLSLMVAGCEKGTVSPSPSPSQQTIGEETQEPEKVNKFKVNRKSSELPEVISRQDAWKDAKIKSFDAVLPDGRAWAPITLTDAGLIAGAVPTQKPVTKPLDLIVYDPKTDTYEVISTLSGTSQAIGVSLNEKWIVWSESLDNTSYVNWKMHVYDRSTKQDRIVAESFKDEIGRGFDGPLWMPKLYGDEFVWSPSVGKPTPELGVQVVVKKYNILTDKTTDLAKPGGNPALSKDFALWIGRDDQTNDGALFWNKGGKNQQITEGKSISHFATDGESIAWSGLQRGSQEHWELALIDQQGTERLLKSTRSEDALQFLTMGNRILGWKANDKVQVYDRKLDKVVTLEEKDAEYSAVHVTNNYLFWTTPIPQTEEERRQAKLNGIYPTRIHLLDLQSLK</sequence>
<dbReference type="Proteomes" id="UP001597343">
    <property type="component" value="Unassembled WGS sequence"/>
</dbReference>
<evidence type="ECO:0000256" key="2">
    <source>
        <dbReference type="SAM" id="SignalP"/>
    </source>
</evidence>
<gene>
    <name evidence="3" type="ORF">ACFSOY_08590</name>
</gene>
<keyword evidence="4" id="KW-1185">Reference proteome</keyword>
<keyword evidence="2" id="KW-0732">Signal</keyword>
<feature type="region of interest" description="Disordered" evidence="1">
    <location>
        <begin position="26"/>
        <end position="45"/>
    </location>
</feature>
<name>A0ABW4ZX89_9BACL</name>